<dbReference type="Proteomes" id="UP000218676">
    <property type="component" value="Chromosome 1"/>
</dbReference>
<dbReference type="RefSeq" id="WP_044175503.1">
    <property type="nucleotide sequence ID" value="NZ_AP018045.1"/>
</dbReference>
<dbReference type="PANTHER" id="PTHR38591:SF1">
    <property type="entry name" value="BLL1000 PROTEIN"/>
    <property type="match status" value="1"/>
</dbReference>
<dbReference type="InterPro" id="IPR010791">
    <property type="entry name" value="AttH_dom"/>
</dbReference>
<organism evidence="3 5">
    <name type="scientific">Photobacterium damsela subsp. piscicida</name>
    <name type="common">Pasteurella piscicida</name>
    <dbReference type="NCBI Taxonomy" id="38294"/>
    <lineage>
        <taxon>Bacteria</taxon>
        <taxon>Pseudomonadati</taxon>
        <taxon>Pseudomonadota</taxon>
        <taxon>Gammaproteobacteria</taxon>
        <taxon>Vibrionales</taxon>
        <taxon>Vibrionaceae</taxon>
        <taxon>Photobacterium</taxon>
    </lineage>
</organism>
<evidence type="ECO:0000313" key="3">
    <source>
        <dbReference type="EMBL" id="QOD57580.1"/>
    </source>
</evidence>
<dbReference type="InterPro" id="IPR023374">
    <property type="entry name" value="AttH-like_dom_sf"/>
</dbReference>
<dbReference type="Pfam" id="PF17186">
    <property type="entry name" value="Lipocalin_9"/>
    <property type="match status" value="1"/>
</dbReference>
<sequence>MTKQFTHIIYLALALTLLVGCNKKTERSNTAEVLTRSDEYVYEPVVRGEPVEFPRDYGAHPEYRTEWWYLTANVKSPEGKEFGIQWTLFRMATSTEKETGWKTPQMYMAHAVITSKSKVWYAERFARGGIGQAGVTLTPYHAWLDNWSWKALGKTLFPGMVEFADDGMAAVLKVTQHGPIVLQGDQGYSKKHPELDMASRYFSAPFLDVDGKITLDGAEYQVSGEAWLDREWSSSMLAKDQLGWDWFSIHLNDGSALMVSQLREKDDLPYYFGSRSWPNGKVVQLDHTQIRLTPLSYTRIDGKKFPLQWRIDVPSQNIKLTVNVLRKDQWLPFVFPYWEGPIHVTGSHSGQGFMELTGY</sequence>
<dbReference type="Pfam" id="PF07143">
    <property type="entry name" value="CrtC"/>
    <property type="match status" value="1"/>
</dbReference>
<evidence type="ECO:0000313" key="2">
    <source>
        <dbReference type="EMBL" id="BAX53233.1"/>
    </source>
</evidence>
<reference evidence="2" key="1">
    <citation type="journal article" date="2017" name="Genome Announc.">
        <title>Whole-Genome Sequence of Photobacterium damselae subsp. piscicida Strain 91-197, Isolated from Hybrid Striped Bass (Morone sp.) in the United States.</title>
        <authorList>
            <person name="Teru Y."/>
            <person name="Hikima J."/>
            <person name="Kono T."/>
            <person name="Sakai M."/>
            <person name="Takano T."/>
            <person name="Hawke J.P."/>
            <person name="Takeyama H."/>
            <person name="Aoki T."/>
        </authorList>
    </citation>
    <scope>NUCLEOTIDE SEQUENCE</scope>
    <source>
        <strain evidence="2">91-197</strain>
    </source>
</reference>
<name>A0A1Q9H4T2_PHODP</name>
<evidence type="ECO:0000259" key="1">
    <source>
        <dbReference type="Pfam" id="PF07143"/>
    </source>
</evidence>
<evidence type="ECO:0000313" key="4">
    <source>
        <dbReference type="Proteomes" id="UP000218676"/>
    </source>
</evidence>
<reference evidence="4" key="2">
    <citation type="submission" date="2017-05" db="EMBL/GenBank/DDBJ databases">
        <title>Whole genome sequence of fish pathogenic bacteria, Photobacterium damselae subsp. piscicida, strain 91-197, isolated from hybrid striped bass (Morone sp.) in USA.</title>
        <authorList>
            <person name="Teru Y."/>
            <person name="Hikima J."/>
            <person name="Kono T."/>
            <person name="Sakai M."/>
            <person name="Takano T."/>
            <person name="Hawke J.P."/>
            <person name="Takeyama H."/>
            <person name="Aoki T."/>
        </authorList>
    </citation>
    <scope>NUCLEOTIDE SEQUENCE [LARGE SCALE GENOMIC DNA]</scope>
    <source>
        <strain evidence="4">91-197</strain>
    </source>
</reference>
<dbReference type="Gene3D" id="2.40.370.10">
    <property type="entry name" value="AttH-like domain"/>
    <property type="match status" value="2"/>
</dbReference>
<accession>A0A1Q9H4T2</accession>
<dbReference type="PANTHER" id="PTHR38591">
    <property type="entry name" value="HYDROLASE"/>
    <property type="match status" value="1"/>
</dbReference>
<dbReference type="PROSITE" id="PS51257">
    <property type="entry name" value="PROKAR_LIPOPROTEIN"/>
    <property type="match status" value="1"/>
</dbReference>
<gene>
    <name evidence="3" type="ORF">IC627_06775</name>
    <name evidence="2" type="ORF">PDPUS_1_01859</name>
</gene>
<dbReference type="EMBL" id="AP018045">
    <property type="protein sequence ID" value="BAX53233.1"/>
    <property type="molecule type" value="Genomic_DNA"/>
</dbReference>
<proteinExistence type="predicted"/>
<dbReference type="SUPFAM" id="SSF159245">
    <property type="entry name" value="AttH-like"/>
    <property type="match status" value="1"/>
</dbReference>
<dbReference type="AlphaFoldDB" id="A0A1Q9H4T2"/>
<protein>
    <submittedName>
        <fullName evidence="3">Carotenoid 1,2-hydratase</fullName>
    </submittedName>
    <submittedName>
        <fullName evidence="2">Hydroxyneurosporene synthase CrtC</fullName>
    </submittedName>
</protein>
<evidence type="ECO:0000313" key="5">
    <source>
        <dbReference type="Proteomes" id="UP000516656"/>
    </source>
</evidence>
<feature type="domain" description="AttH" evidence="1">
    <location>
        <begin position="65"/>
        <end position="234"/>
    </location>
</feature>
<reference evidence="3 5" key="3">
    <citation type="submission" date="2020-09" db="EMBL/GenBank/DDBJ databases">
        <title>Complete, closed and curated genome sequences of Photobacterium damselae subsp. piscicida isolates from Australia indicate localised evolution and additional plasmid-borne pathogenicity mechanisms.</title>
        <authorList>
            <person name="Baseggio L."/>
            <person name="Silayeva O."/>
            <person name="Buller N."/>
            <person name="Landos M."/>
            <person name="Engelstaedter J."/>
            <person name="Barnes A.C."/>
        </authorList>
    </citation>
    <scope>NUCLEOTIDE SEQUENCE [LARGE SCALE GENOMIC DNA]</scope>
    <source>
        <strain evidence="3 5">AS-16-0540-1</strain>
    </source>
</reference>
<dbReference type="EMBL" id="CP061854">
    <property type="protein sequence ID" value="QOD57580.1"/>
    <property type="molecule type" value="Genomic_DNA"/>
</dbReference>
<dbReference type="Proteomes" id="UP000516656">
    <property type="component" value="Chromosome 1"/>
</dbReference>